<dbReference type="AlphaFoldDB" id="A0A2T4D4I0"/>
<feature type="non-terminal residue" evidence="1">
    <location>
        <position position="1"/>
    </location>
</feature>
<comment type="caution">
    <text evidence="1">The sequence shown here is derived from an EMBL/GenBank/DDBJ whole genome shotgun (WGS) entry which is preliminary data.</text>
</comment>
<feature type="non-terminal residue" evidence="1">
    <location>
        <position position="178"/>
    </location>
</feature>
<proteinExistence type="predicted"/>
<sequence>TAYAVNPFKGSEDGMGWNFIYQIARFQKVIAITRENNRPHIEKYMEQTPDEVYNNIQFYYFDLPYWMRFWKKGGRGAMLYFWMWQFGIVHFIKKLNLKFDIAHNVNFHNDWTPSFLWKLNKPFVWGPVGHHPLIPKQYLRGRSSSFWLKDRMTWLVKKLFWNFSFSLKKTVKKADHVL</sequence>
<evidence type="ECO:0000313" key="1">
    <source>
        <dbReference type="EMBL" id="PTB88652.1"/>
    </source>
</evidence>
<organism evidence="1 2">
    <name type="scientific">Marivirga lumbricoides</name>
    <dbReference type="NCBI Taxonomy" id="1046115"/>
    <lineage>
        <taxon>Bacteria</taxon>
        <taxon>Pseudomonadati</taxon>
        <taxon>Bacteroidota</taxon>
        <taxon>Cytophagia</taxon>
        <taxon>Cytophagales</taxon>
        <taxon>Marivirgaceae</taxon>
        <taxon>Marivirga</taxon>
    </lineage>
</organism>
<dbReference type="Proteomes" id="UP000240608">
    <property type="component" value="Unassembled WGS sequence"/>
</dbReference>
<name>A0A2T4D4I0_9BACT</name>
<protein>
    <submittedName>
        <fullName evidence="1">Uncharacterized protein</fullName>
    </submittedName>
</protein>
<evidence type="ECO:0000313" key="2">
    <source>
        <dbReference type="Proteomes" id="UP000240608"/>
    </source>
</evidence>
<accession>A0A2T4D4I0</accession>
<dbReference type="EMBL" id="PYVU01000725">
    <property type="protein sequence ID" value="PTB88652.1"/>
    <property type="molecule type" value="Genomic_DNA"/>
</dbReference>
<gene>
    <name evidence="1" type="ORF">C9994_17670</name>
</gene>
<reference evidence="1 2" key="1">
    <citation type="submission" date="2018-03" db="EMBL/GenBank/DDBJ databases">
        <title>Cross-interface Injection: A General Nanoliter Liquid Handling Method Applied to Single Cells Genome Amplification Automated Nanoliter Liquid Handling Applied to Single Cell Multiple Displacement Amplification.</title>
        <authorList>
            <person name="Yun J."/>
            <person name="Xu P."/>
            <person name="Xu J."/>
            <person name="Dai X."/>
            <person name="Wang Y."/>
            <person name="Zheng X."/>
            <person name="Cao C."/>
            <person name="Yi Q."/>
            <person name="Zhu Y."/>
            <person name="Wang L."/>
            <person name="Dong Z."/>
            <person name="Huang Y."/>
            <person name="Huang L."/>
            <person name="Du W."/>
        </authorList>
    </citation>
    <scope>NUCLEOTIDE SEQUENCE [LARGE SCALE GENOMIC DNA]</scope>
    <source>
        <strain evidence="1 2">Z-D1-2</strain>
    </source>
</reference>